<organism evidence="1 2">
    <name type="scientific">Haematococcus lacustris</name>
    <name type="common">Green alga</name>
    <name type="synonym">Haematococcus pluvialis</name>
    <dbReference type="NCBI Taxonomy" id="44745"/>
    <lineage>
        <taxon>Eukaryota</taxon>
        <taxon>Viridiplantae</taxon>
        <taxon>Chlorophyta</taxon>
        <taxon>core chlorophytes</taxon>
        <taxon>Chlorophyceae</taxon>
        <taxon>CS clade</taxon>
        <taxon>Chlamydomonadales</taxon>
        <taxon>Haematococcaceae</taxon>
        <taxon>Haematococcus</taxon>
    </lineage>
</organism>
<evidence type="ECO:0000313" key="2">
    <source>
        <dbReference type="Proteomes" id="UP000485058"/>
    </source>
</evidence>
<name>A0A6A0AC12_HAELA</name>
<feature type="non-terminal residue" evidence="1">
    <location>
        <position position="1"/>
    </location>
</feature>
<keyword evidence="2" id="KW-1185">Reference proteome</keyword>
<dbReference type="EMBL" id="BLLF01004812">
    <property type="protein sequence ID" value="GFH30285.1"/>
    <property type="molecule type" value="Genomic_DNA"/>
</dbReference>
<evidence type="ECO:0000313" key="1">
    <source>
        <dbReference type="EMBL" id="GFH30285.1"/>
    </source>
</evidence>
<dbReference type="AlphaFoldDB" id="A0A6A0AC12"/>
<sequence length="73" mass="7690">PALRRASSLLTQAATSCLISANTTSLLKPSTQLPAKKQIPTPCTPCTPALSIAPATIHTHTQQRGRAQLWQGS</sequence>
<accession>A0A6A0AC12</accession>
<gene>
    <name evidence="1" type="ORF">HaLaN_29107</name>
</gene>
<proteinExistence type="predicted"/>
<protein>
    <submittedName>
        <fullName evidence="1">Uncharacterized protein</fullName>
    </submittedName>
</protein>
<reference evidence="1 2" key="1">
    <citation type="submission" date="2020-02" db="EMBL/GenBank/DDBJ databases">
        <title>Draft genome sequence of Haematococcus lacustris strain NIES-144.</title>
        <authorList>
            <person name="Morimoto D."/>
            <person name="Nakagawa S."/>
            <person name="Yoshida T."/>
            <person name="Sawayama S."/>
        </authorList>
    </citation>
    <scope>NUCLEOTIDE SEQUENCE [LARGE SCALE GENOMIC DNA]</scope>
    <source>
        <strain evidence="1 2">NIES-144</strain>
    </source>
</reference>
<dbReference type="Proteomes" id="UP000485058">
    <property type="component" value="Unassembled WGS sequence"/>
</dbReference>
<comment type="caution">
    <text evidence="1">The sequence shown here is derived from an EMBL/GenBank/DDBJ whole genome shotgun (WGS) entry which is preliminary data.</text>
</comment>
<feature type="non-terminal residue" evidence="1">
    <location>
        <position position="73"/>
    </location>
</feature>